<dbReference type="InterPro" id="IPR027417">
    <property type="entry name" value="P-loop_NTPase"/>
</dbReference>
<keyword evidence="6" id="KW-0539">Nucleus</keyword>
<evidence type="ECO:0000313" key="10">
    <source>
        <dbReference type="EMBL" id="KIK08747.1"/>
    </source>
</evidence>
<dbReference type="PANTHER" id="PTHR46765:SF1">
    <property type="entry name" value="P-LOOP CONTAINING NUCLEOSIDE TRIPHOSPHATE HYDROLASES SUPERFAMILY PROTEIN"/>
    <property type="match status" value="1"/>
</dbReference>
<dbReference type="InterPro" id="IPR047854">
    <property type="entry name" value="RFC_lid"/>
</dbReference>
<evidence type="ECO:0000256" key="3">
    <source>
        <dbReference type="ARBA" id="ARBA00022741"/>
    </source>
</evidence>
<dbReference type="GO" id="GO:0005634">
    <property type="term" value="C:nucleus"/>
    <property type="evidence" value="ECO:0007669"/>
    <property type="project" value="UniProtKB-SubCell"/>
</dbReference>
<dbReference type="Gene3D" id="3.40.50.300">
    <property type="entry name" value="P-loop containing nucleotide triphosphate hydrolases"/>
    <property type="match status" value="1"/>
</dbReference>
<keyword evidence="11" id="KW-1185">Reference proteome</keyword>
<dbReference type="GO" id="GO:0006260">
    <property type="term" value="P:DNA replication"/>
    <property type="evidence" value="ECO:0007669"/>
    <property type="project" value="UniProtKB-KW"/>
</dbReference>
<evidence type="ECO:0000313" key="11">
    <source>
        <dbReference type="Proteomes" id="UP000054477"/>
    </source>
</evidence>
<evidence type="ECO:0000256" key="5">
    <source>
        <dbReference type="ARBA" id="ARBA00023125"/>
    </source>
</evidence>
<dbReference type="InterPro" id="IPR003593">
    <property type="entry name" value="AAA+_ATPase"/>
</dbReference>
<gene>
    <name evidence="10" type="ORF">K443DRAFT_672264</name>
</gene>
<dbReference type="HOGENOM" id="CLU_004894_3_0_1"/>
<keyword evidence="5" id="KW-0238">DNA-binding</keyword>
<comment type="similarity">
    <text evidence="8">Belongs to the activator 1 small subunits family. CTF18 subfamily.</text>
</comment>
<evidence type="ECO:0000256" key="1">
    <source>
        <dbReference type="ARBA" id="ARBA00004123"/>
    </source>
</evidence>
<dbReference type="EMBL" id="KN838541">
    <property type="protein sequence ID" value="KIK08747.1"/>
    <property type="molecule type" value="Genomic_DNA"/>
</dbReference>
<evidence type="ECO:0000256" key="4">
    <source>
        <dbReference type="ARBA" id="ARBA00022840"/>
    </source>
</evidence>
<sequence>MTTFVANGLLGSTSLSSASRSGDVLSKSNAILGASLTPQASFHAGGEKQQEVPAFSFESNGLLSNPSLSSRESDVTGVRFEDEHSVAASSNAFTPSRLLGEPSLPSFAPSGLLDGAQSAHLSIPILDGYAARSSDVDPPPVAEAFGVPSHLFSNSDPSHTRPQNATHLSVRATTFDGKTIYLRRRNKVISISRGSASTMLTNQRMSNLLDVPIHRLMDDLSSQAVAKLQNRDLNNAPQSSDESSTSEEILWVDRYRPHKFTELMGNERVARDTMAWLKQWDWCVFGRKRGRKRPRDGNENLDKEDEYHRPQEKFLLLSGPPGLGKTTLAHVVANQAGYEVMEINASDARSGQIVDDRIRPALEAGSAVGSVKPVLLIIDEIDGATGAGESSNTFIHKLVQLTQDKRRKKQRSGQKRDHDVKRPILRPIICICNDLNASSLAKLRPHALQIRITRPSDVHTVKRLRQICEIEGLKADSRALSTLAGLAKCDLRSCLNTLQFIKSRNEEVTESVIRGATSGMGAADSSVVSVLNSIFNPLSKKRVKELALTDDEESRYVARLSHEIEASGRESGIATGCFGHYALLRRHDANLARHERATEWLTTFDHFSSAMYSDGDFSLHQYLSYTLVPFYPLFQERGGERVERNQADWEHTQLTRTNEEIYKSFSGFLRTAVRHGGHYRHLVSTPILHMEFAPLINRIISPPLRPVNSQVIRPEERAVMNKLVHIMASLELRFVQERAEDGQLSYRLDPPIDVFVTYDGKRAADIAVSRYAVRHLVAGEIDAKLIERNANIVEKGKRGKHDFFGNSTKSGELDLVENSEHPSKRAKKDITDVADKPPTDFFGRLITVPSASSTKAAVRKNVEKKYRVSYRFAEGNSAAVRRPVKINVFL</sequence>
<keyword evidence="4" id="KW-0067">ATP-binding</keyword>
<dbReference type="GO" id="GO:0016887">
    <property type="term" value="F:ATP hydrolysis activity"/>
    <property type="evidence" value="ECO:0007669"/>
    <property type="project" value="InterPro"/>
</dbReference>
<dbReference type="Gene3D" id="1.10.8.60">
    <property type="match status" value="1"/>
</dbReference>
<organism evidence="10 11">
    <name type="scientific">Laccaria amethystina LaAM-08-1</name>
    <dbReference type="NCBI Taxonomy" id="1095629"/>
    <lineage>
        <taxon>Eukaryota</taxon>
        <taxon>Fungi</taxon>
        <taxon>Dikarya</taxon>
        <taxon>Basidiomycota</taxon>
        <taxon>Agaricomycotina</taxon>
        <taxon>Agaricomycetes</taxon>
        <taxon>Agaricomycetidae</taxon>
        <taxon>Agaricales</taxon>
        <taxon>Agaricineae</taxon>
        <taxon>Hydnangiaceae</taxon>
        <taxon>Laccaria</taxon>
    </lineage>
</organism>
<dbReference type="OrthoDB" id="2195431at2759"/>
<dbReference type="SUPFAM" id="SSF52540">
    <property type="entry name" value="P-loop containing nucleoside triphosphate hydrolases"/>
    <property type="match status" value="1"/>
</dbReference>
<evidence type="ECO:0000256" key="8">
    <source>
        <dbReference type="ARBA" id="ARBA00043975"/>
    </source>
</evidence>
<dbReference type="GO" id="GO:0003677">
    <property type="term" value="F:DNA binding"/>
    <property type="evidence" value="ECO:0007669"/>
    <property type="project" value="UniProtKB-KW"/>
</dbReference>
<dbReference type="Proteomes" id="UP000054477">
    <property type="component" value="Unassembled WGS sequence"/>
</dbReference>
<reference evidence="10 11" key="1">
    <citation type="submission" date="2014-04" db="EMBL/GenBank/DDBJ databases">
        <authorList>
            <consortium name="DOE Joint Genome Institute"/>
            <person name="Kuo A."/>
            <person name="Kohler A."/>
            <person name="Nagy L.G."/>
            <person name="Floudas D."/>
            <person name="Copeland A."/>
            <person name="Barry K.W."/>
            <person name="Cichocki N."/>
            <person name="Veneault-Fourrey C."/>
            <person name="LaButti K."/>
            <person name="Lindquist E.A."/>
            <person name="Lipzen A."/>
            <person name="Lundell T."/>
            <person name="Morin E."/>
            <person name="Murat C."/>
            <person name="Sun H."/>
            <person name="Tunlid A."/>
            <person name="Henrissat B."/>
            <person name="Grigoriev I.V."/>
            <person name="Hibbett D.S."/>
            <person name="Martin F."/>
            <person name="Nordberg H.P."/>
            <person name="Cantor M.N."/>
            <person name="Hua S.X."/>
        </authorList>
    </citation>
    <scope>NUCLEOTIDE SEQUENCE [LARGE SCALE GENOMIC DNA]</scope>
    <source>
        <strain evidence="10 11">LaAM-08-1</strain>
    </source>
</reference>
<keyword evidence="2" id="KW-0235">DNA replication</keyword>
<dbReference type="InterPro" id="IPR003959">
    <property type="entry name" value="ATPase_AAA_core"/>
</dbReference>
<dbReference type="Pfam" id="PF00004">
    <property type="entry name" value="AAA"/>
    <property type="match status" value="1"/>
</dbReference>
<protein>
    <submittedName>
        <fullName evidence="10">Unplaced genomic scaffold K443scaffold_6, whole genome shotgun sequence</fullName>
    </submittedName>
</protein>
<dbReference type="GO" id="GO:0005524">
    <property type="term" value="F:ATP binding"/>
    <property type="evidence" value="ECO:0007669"/>
    <property type="project" value="UniProtKB-KW"/>
</dbReference>
<comment type="subcellular location">
    <subcellularLocation>
        <location evidence="1">Nucleus</location>
    </subcellularLocation>
</comment>
<keyword evidence="3" id="KW-0547">Nucleotide-binding</keyword>
<evidence type="ECO:0000259" key="9">
    <source>
        <dbReference type="SMART" id="SM00382"/>
    </source>
</evidence>
<dbReference type="CDD" id="cd18140">
    <property type="entry name" value="HLD_clamp_RFC"/>
    <property type="match status" value="1"/>
</dbReference>
<dbReference type="CDD" id="cd00009">
    <property type="entry name" value="AAA"/>
    <property type="match status" value="1"/>
</dbReference>
<feature type="domain" description="AAA+ ATPase" evidence="9">
    <location>
        <begin position="311"/>
        <end position="462"/>
    </location>
</feature>
<evidence type="ECO:0000256" key="2">
    <source>
        <dbReference type="ARBA" id="ARBA00022705"/>
    </source>
</evidence>
<evidence type="ECO:0000256" key="7">
    <source>
        <dbReference type="ARBA" id="ARBA00023306"/>
    </source>
</evidence>
<evidence type="ECO:0000256" key="6">
    <source>
        <dbReference type="ARBA" id="ARBA00023242"/>
    </source>
</evidence>
<dbReference type="InterPro" id="IPR053016">
    <property type="entry name" value="CTF18-RFC_complex"/>
</dbReference>
<name>A0A0C9YE75_9AGAR</name>
<reference evidence="11" key="2">
    <citation type="submission" date="2015-01" db="EMBL/GenBank/DDBJ databases">
        <title>Evolutionary Origins and Diversification of the Mycorrhizal Mutualists.</title>
        <authorList>
            <consortium name="DOE Joint Genome Institute"/>
            <consortium name="Mycorrhizal Genomics Consortium"/>
            <person name="Kohler A."/>
            <person name="Kuo A."/>
            <person name="Nagy L.G."/>
            <person name="Floudas D."/>
            <person name="Copeland A."/>
            <person name="Barry K.W."/>
            <person name="Cichocki N."/>
            <person name="Veneault-Fourrey C."/>
            <person name="LaButti K."/>
            <person name="Lindquist E.A."/>
            <person name="Lipzen A."/>
            <person name="Lundell T."/>
            <person name="Morin E."/>
            <person name="Murat C."/>
            <person name="Riley R."/>
            <person name="Ohm R."/>
            <person name="Sun H."/>
            <person name="Tunlid A."/>
            <person name="Henrissat B."/>
            <person name="Grigoriev I.V."/>
            <person name="Hibbett D.S."/>
            <person name="Martin F."/>
        </authorList>
    </citation>
    <scope>NUCLEOTIDE SEQUENCE [LARGE SCALE GENOMIC DNA]</scope>
    <source>
        <strain evidence="11">LaAM-08-1</strain>
    </source>
</reference>
<dbReference type="STRING" id="1095629.A0A0C9YE75"/>
<proteinExistence type="inferred from homology"/>
<dbReference type="AlphaFoldDB" id="A0A0C9YE75"/>
<dbReference type="PANTHER" id="PTHR46765">
    <property type="entry name" value="P-LOOP CONTAINING NUCLEOSIDE TRIPHOSPHATE HYDROLASES SUPERFAMILY PROTEIN"/>
    <property type="match status" value="1"/>
</dbReference>
<keyword evidence="7" id="KW-0131">Cell cycle</keyword>
<dbReference type="SMART" id="SM00382">
    <property type="entry name" value="AAA"/>
    <property type="match status" value="1"/>
</dbReference>
<accession>A0A0C9YE75</accession>